<evidence type="ECO:0000259" key="1">
    <source>
        <dbReference type="Pfam" id="PF14292"/>
    </source>
</evidence>
<proteinExistence type="predicted"/>
<protein>
    <submittedName>
        <fullName evidence="3">Uncharacterized protein</fullName>
    </submittedName>
</protein>
<organism evidence="3 4">
    <name type="scientific">Arsenicibacter rosenii</name>
    <dbReference type="NCBI Taxonomy" id="1750698"/>
    <lineage>
        <taxon>Bacteria</taxon>
        <taxon>Pseudomonadati</taxon>
        <taxon>Bacteroidota</taxon>
        <taxon>Cytophagia</taxon>
        <taxon>Cytophagales</taxon>
        <taxon>Spirosomataceae</taxon>
        <taxon>Arsenicibacter</taxon>
    </lineage>
</organism>
<dbReference type="Proteomes" id="UP000181790">
    <property type="component" value="Unassembled WGS sequence"/>
</dbReference>
<dbReference type="Pfam" id="PF14292">
    <property type="entry name" value="SusE"/>
    <property type="match status" value="1"/>
</dbReference>
<dbReference type="InterPro" id="IPR032187">
    <property type="entry name" value="SusF/SusE-like_C"/>
</dbReference>
<dbReference type="OrthoDB" id="975117at2"/>
<feature type="domain" description="SusE outer membrane protein" evidence="1">
    <location>
        <begin position="21"/>
        <end position="126"/>
    </location>
</feature>
<gene>
    <name evidence="3" type="ORF">BLX24_10370</name>
</gene>
<evidence type="ECO:0000313" key="3">
    <source>
        <dbReference type="EMBL" id="OIN59373.1"/>
    </source>
</evidence>
<evidence type="ECO:0000259" key="2">
    <source>
        <dbReference type="Pfam" id="PF16411"/>
    </source>
</evidence>
<dbReference type="Gene3D" id="2.60.40.3620">
    <property type="match status" value="3"/>
</dbReference>
<dbReference type="RefSeq" id="WP_071503056.1">
    <property type="nucleotide sequence ID" value="NZ_MORL01000004.1"/>
</dbReference>
<accession>A0A1S2VKU2</accession>
<dbReference type="GO" id="GO:2001070">
    <property type="term" value="F:starch binding"/>
    <property type="evidence" value="ECO:0007669"/>
    <property type="project" value="InterPro"/>
</dbReference>
<comment type="caution">
    <text evidence="3">The sequence shown here is derived from an EMBL/GenBank/DDBJ whole genome shotgun (WGS) entry which is preliminary data.</text>
</comment>
<dbReference type="AlphaFoldDB" id="A0A1S2VKU2"/>
<dbReference type="InterPro" id="IPR025970">
    <property type="entry name" value="SusE"/>
</dbReference>
<feature type="domain" description="Outer membrane protein SusF/SusE-like C-terminal" evidence="2">
    <location>
        <begin position="251"/>
        <end position="334"/>
    </location>
</feature>
<dbReference type="GO" id="GO:0019867">
    <property type="term" value="C:outer membrane"/>
    <property type="evidence" value="ECO:0007669"/>
    <property type="project" value="InterPro"/>
</dbReference>
<keyword evidence="4" id="KW-1185">Reference proteome</keyword>
<sequence length="435" mass="46775">MKFKKLLLLVAALPVLWSCEKDEIKATLNPGVVPVISVSSQSVVLTKDNAAQDVLTVKWSQPDYGFQAASAYTVLVDKKGGDFANAVSFAVGSNLQKVFKASELNPALLKLGLKAATAGDIDIRVQSVLGPKTTLSSAVSSIKATPYLDKLDLSSNWGVVGSATTNGWNGPDMPFYKSDKANVYVAYVNLAVGEIKIRQDNKWDVNYGDDGANGTLEAGGANIAVKTAGNYKITFDQGALKYTIEKYSWGIVGSATPSGWAAPDVPFFYDPSSDQWRAIATLKDGEIKFRQNEDWAVNYGDTKADGVLDAGGDNMVVKAGTYLITVDFKTLKYTIEAYKVWGVVGSATPAGWNGPDAKFKPDFANDGIWTLTGIKLIDGEIKFRQNDAWDVNYGDTKADGILDAGGDNIVVKAGTYDITLDFSIASKPTYKLTRK</sequence>
<evidence type="ECO:0000313" key="4">
    <source>
        <dbReference type="Proteomes" id="UP000181790"/>
    </source>
</evidence>
<dbReference type="EMBL" id="MORL01000004">
    <property type="protein sequence ID" value="OIN59373.1"/>
    <property type="molecule type" value="Genomic_DNA"/>
</dbReference>
<dbReference type="Pfam" id="PF16411">
    <property type="entry name" value="SusF_SusE"/>
    <property type="match status" value="1"/>
</dbReference>
<reference evidence="3 4" key="1">
    <citation type="submission" date="2016-10" db="EMBL/GenBank/DDBJ databases">
        <title>Arsenicibacter rosenii gen. nov., sp. nov., an efficient arsenic-methylating bacterium isolated from an arsenic-contaminated paddy soil.</title>
        <authorList>
            <person name="Huang K."/>
        </authorList>
    </citation>
    <scope>NUCLEOTIDE SEQUENCE [LARGE SCALE GENOMIC DNA]</scope>
    <source>
        <strain evidence="3 4">SM-1</strain>
    </source>
</reference>
<name>A0A1S2VKU2_9BACT</name>
<dbReference type="CDD" id="cd12956">
    <property type="entry name" value="CBM_SusE-F_like"/>
    <property type="match status" value="3"/>
</dbReference>